<comment type="subcellular location">
    <subcellularLocation>
        <location evidence="11">Cytoplasm</location>
    </subcellularLocation>
</comment>
<reference evidence="14" key="1">
    <citation type="journal article" date="2013" name="Stand. Genomic Sci.">
        <title>Complete genome sequence of Desulfocapsa sulfexigens, a marine deltaproteobacterium specialized in disproportionating inorganic sulfur compounds.</title>
        <authorList>
            <person name="Finster K.W."/>
            <person name="Kjeldsen K.U."/>
            <person name="Kube M."/>
            <person name="Reinhardt R."/>
            <person name="Mussmann M."/>
            <person name="Amann R."/>
            <person name="Schreiber L."/>
        </authorList>
    </citation>
    <scope>NUCLEOTIDE SEQUENCE [LARGE SCALE GENOMIC DNA]</scope>
    <source>
        <strain evidence="14">DSM 10523 / SB164P1</strain>
    </source>
</reference>
<dbReference type="RefSeq" id="WP_015403438.1">
    <property type="nucleotide sequence ID" value="NC_020304.1"/>
</dbReference>
<evidence type="ECO:0000256" key="9">
    <source>
        <dbReference type="ARBA" id="ARBA00022842"/>
    </source>
</evidence>
<dbReference type="InterPro" id="IPR032882">
    <property type="entry name" value="SrkA/RdoA"/>
</dbReference>
<name>M1NDA4_DESSD</name>
<accession>M1NDA4</accession>
<evidence type="ECO:0000313" key="14">
    <source>
        <dbReference type="Proteomes" id="UP000011721"/>
    </source>
</evidence>
<keyword evidence="8 11" id="KW-0067">ATP-binding</keyword>
<keyword evidence="6 11" id="KW-0547">Nucleotide-binding</keyword>
<dbReference type="InterPro" id="IPR002575">
    <property type="entry name" value="Aminoglycoside_PTrfase"/>
</dbReference>
<keyword evidence="2 11" id="KW-0723">Serine/threonine-protein kinase</keyword>
<comment type="similarity">
    <text evidence="11">Belongs to the SrkA/RdoA protein kinase family.</text>
</comment>
<comment type="cofactor">
    <cofactor evidence="11">
        <name>Mg(2+)</name>
        <dbReference type="ChEBI" id="CHEBI:18420"/>
    </cofactor>
</comment>
<evidence type="ECO:0000256" key="1">
    <source>
        <dbReference type="ARBA" id="ARBA00022490"/>
    </source>
</evidence>
<keyword evidence="10 11" id="KW-0346">Stress response</keyword>
<dbReference type="NCBIfam" id="NF008738">
    <property type="entry name" value="PRK11768.1"/>
    <property type="match status" value="1"/>
</dbReference>
<evidence type="ECO:0000259" key="12">
    <source>
        <dbReference type="Pfam" id="PF01636"/>
    </source>
</evidence>
<feature type="active site" description="Proton acceptor" evidence="11">
    <location>
        <position position="209"/>
    </location>
</feature>
<keyword evidence="1 11" id="KW-0963">Cytoplasm</keyword>
<keyword evidence="5 11" id="KW-0479">Metal-binding</keyword>
<comment type="subunit">
    <text evidence="11">Monomer.</text>
</comment>
<dbReference type="SUPFAM" id="SSF56112">
    <property type="entry name" value="Protein kinase-like (PK-like)"/>
    <property type="match status" value="1"/>
</dbReference>
<dbReference type="KEGG" id="dsf:UWK_01176"/>
<dbReference type="Proteomes" id="UP000011721">
    <property type="component" value="Chromosome"/>
</dbReference>
<dbReference type="HAMAP" id="MF_01497">
    <property type="entry name" value="SrkA_kinase"/>
    <property type="match status" value="1"/>
</dbReference>
<dbReference type="STRING" id="1167006.UWK_01176"/>
<feature type="binding site" evidence="11">
    <location>
        <position position="214"/>
    </location>
    <ligand>
        <name>Mg(2+)</name>
        <dbReference type="ChEBI" id="CHEBI:18420"/>
    </ligand>
</feature>
<evidence type="ECO:0000256" key="8">
    <source>
        <dbReference type="ARBA" id="ARBA00022840"/>
    </source>
</evidence>
<keyword evidence="3 11" id="KW-0597">Phosphoprotein</keyword>
<dbReference type="InterPro" id="IPR011009">
    <property type="entry name" value="Kinase-like_dom_sf"/>
</dbReference>
<feature type="site" description="ATP" evidence="11">
    <location>
        <position position="42"/>
    </location>
</feature>
<dbReference type="PATRIC" id="fig|1167006.5.peg.1304"/>
<feature type="binding site" evidence="11">
    <location>
        <position position="227"/>
    </location>
    <ligand>
        <name>Mg(2+)</name>
        <dbReference type="ChEBI" id="CHEBI:18420"/>
    </ligand>
</feature>
<evidence type="ECO:0000256" key="10">
    <source>
        <dbReference type="ARBA" id="ARBA00023016"/>
    </source>
</evidence>
<comment type="function">
    <text evidence="11">A protein kinase that phosphorylates Ser and Thr residues. Probably acts to suppress the effects of stress linked to accumulation of reactive oxygen species. Probably involved in the extracytoplasmic stress response.</text>
</comment>
<evidence type="ECO:0000256" key="3">
    <source>
        <dbReference type="ARBA" id="ARBA00022553"/>
    </source>
</evidence>
<dbReference type="GO" id="GO:0000287">
    <property type="term" value="F:magnesium ion binding"/>
    <property type="evidence" value="ECO:0007669"/>
    <property type="project" value="UniProtKB-UniRule"/>
</dbReference>
<dbReference type="Gene3D" id="3.30.200.70">
    <property type="match status" value="1"/>
</dbReference>
<sequence length="338" mass="38516">MPSLNSIPHPDSFPELGPDTVLNLVESALDIRCSNICRQLNSYINRVFELQAVDGKGLVIKFYRPGRWSKTAIQDEHDFLLELHKQEIPVIPPLIQSNGETLGVHQENLYFSVFPRCGGRSYDEFNEDQWLEIGRLIGRSHAVGAIHPANNRITMLPGQSTTDQIAFILKSGVIKQAPVASRFAAICTEILSEIKPMFEGVALARIHGDCHFSNIIYRPGESFFLIDFDDMVMGPAIQDLWMLLPGTPRESLFEIDLFLEGYETFHHFDRRTLRLVEPLRAMRFLHYIAWLTHQFIADGATPIFPEFGSSEYWHTEIADLEDQLKRIRKSDGETGNMT</sequence>
<dbReference type="Gene3D" id="1.10.510.10">
    <property type="entry name" value="Transferase(Phosphotransferase) domain 1"/>
    <property type="match status" value="1"/>
</dbReference>
<keyword evidence="14" id="KW-1185">Reference proteome</keyword>
<feature type="active site" evidence="11">
    <location>
        <position position="227"/>
    </location>
</feature>
<dbReference type="GO" id="GO:0004674">
    <property type="term" value="F:protein serine/threonine kinase activity"/>
    <property type="evidence" value="ECO:0007669"/>
    <property type="project" value="UniProtKB-UniRule"/>
</dbReference>
<evidence type="ECO:0000256" key="4">
    <source>
        <dbReference type="ARBA" id="ARBA00022679"/>
    </source>
</evidence>
<evidence type="ECO:0000256" key="11">
    <source>
        <dbReference type="HAMAP-Rule" id="MF_01497"/>
    </source>
</evidence>
<dbReference type="GO" id="GO:0005524">
    <property type="term" value="F:ATP binding"/>
    <property type="evidence" value="ECO:0007669"/>
    <property type="project" value="UniProtKB-UniRule"/>
</dbReference>
<keyword evidence="7 11" id="KW-0418">Kinase</keyword>
<dbReference type="GO" id="GO:0005737">
    <property type="term" value="C:cytoplasm"/>
    <property type="evidence" value="ECO:0007669"/>
    <property type="project" value="UniProtKB-SubCell"/>
</dbReference>
<organism evidence="13 14">
    <name type="scientific">Desulfocapsa sulfexigens (strain DSM 10523 / SB164P1)</name>
    <dbReference type="NCBI Taxonomy" id="1167006"/>
    <lineage>
        <taxon>Bacteria</taxon>
        <taxon>Pseudomonadati</taxon>
        <taxon>Thermodesulfobacteriota</taxon>
        <taxon>Desulfobulbia</taxon>
        <taxon>Desulfobulbales</taxon>
        <taxon>Desulfocapsaceae</taxon>
        <taxon>Desulfocapsa</taxon>
    </lineage>
</organism>
<dbReference type="HOGENOM" id="CLU_054715_0_0_7"/>
<gene>
    <name evidence="11" type="primary">srkA</name>
    <name evidence="13" type="ordered locus">UWK_01176</name>
</gene>
<comment type="catalytic activity">
    <reaction evidence="11">
        <text>L-threonyl-[protein] + ATP = O-phospho-L-threonyl-[protein] + ADP + H(+)</text>
        <dbReference type="Rhea" id="RHEA:46608"/>
        <dbReference type="Rhea" id="RHEA-COMP:11060"/>
        <dbReference type="Rhea" id="RHEA-COMP:11605"/>
        <dbReference type="ChEBI" id="CHEBI:15378"/>
        <dbReference type="ChEBI" id="CHEBI:30013"/>
        <dbReference type="ChEBI" id="CHEBI:30616"/>
        <dbReference type="ChEBI" id="CHEBI:61977"/>
        <dbReference type="ChEBI" id="CHEBI:456216"/>
        <dbReference type="EC" id="2.7.11.1"/>
    </reaction>
</comment>
<comment type="catalytic activity">
    <reaction evidence="11">
        <text>L-seryl-[protein] + ATP = O-phospho-L-seryl-[protein] + ADP + H(+)</text>
        <dbReference type="Rhea" id="RHEA:17989"/>
        <dbReference type="Rhea" id="RHEA-COMP:9863"/>
        <dbReference type="Rhea" id="RHEA-COMP:11604"/>
        <dbReference type="ChEBI" id="CHEBI:15378"/>
        <dbReference type="ChEBI" id="CHEBI:29999"/>
        <dbReference type="ChEBI" id="CHEBI:30616"/>
        <dbReference type="ChEBI" id="CHEBI:83421"/>
        <dbReference type="ChEBI" id="CHEBI:456216"/>
        <dbReference type="EC" id="2.7.11.1"/>
    </reaction>
</comment>
<evidence type="ECO:0000256" key="2">
    <source>
        <dbReference type="ARBA" id="ARBA00022527"/>
    </source>
</evidence>
<evidence type="ECO:0000313" key="13">
    <source>
        <dbReference type="EMBL" id="AGF77744.1"/>
    </source>
</evidence>
<dbReference type="AlphaFoldDB" id="M1NDA4"/>
<evidence type="ECO:0000256" key="5">
    <source>
        <dbReference type="ARBA" id="ARBA00022723"/>
    </source>
</evidence>
<feature type="domain" description="Aminoglycoside phosphotransferase" evidence="12">
    <location>
        <begin position="38"/>
        <end position="274"/>
    </location>
</feature>
<protein>
    <recommendedName>
        <fullName evidence="11">Stress response kinase A</fullName>
        <ecNumber evidence="11">2.7.11.1</ecNumber>
    </recommendedName>
    <alternativeName>
        <fullName evidence="11">Serine/threonine-protein kinase SrkA</fullName>
    </alternativeName>
</protein>
<dbReference type="eggNOG" id="COG2334">
    <property type="taxonomic scope" value="Bacteria"/>
</dbReference>
<evidence type="ECO:0000256" key="7">
    <source>
        <dbReference type="ARBA" id="ARBA00022777"/>
    </source>
</evidence>
<dbReference type="GO" id="GO:0106310">
    <property type="term" value="F:protein serine kinase activity"/>
    <property type="evidence" value="ECO:0007669"/>
    <property type="project" value="RHEA"/>
</dbReference>
<dbReference type="Pfam" id="PF01636">
    <property type="entry name" value="APH"/>
    <property type="match status" value="1"/>
</dbReference>
<proteinExistence type="inferred from homology"/>
<dbReference type="PANTHER" id="PTHR39573:SF1">
    <property type="entry name" value="STRESS RESPONSE KINASE A"/>
    <property type="match status" value="1"/>
</dbReference>
<dbReference type="OrthoDB" id="5392197at2"/>
<dbReference type="PANTHER" id="PTHR39573">
    <property type="entry name" value="STRESS RESPONSE KINASE A"/>
    <property type="match status" value="1"/>
</dbReference>
<evidence type="ECO:0000256" key="6">
    <source>
        <dbReference type="ARBA" id="ARBA00022741"/>
    </source>
</evidence>
<dbReference type="Gene3D" id="1.20.1270.170">
    <property type="match status" value="1"/>
</dbReference>
<dbReference type="EMBL" id="CP003985">
    <property type="protein sequence ID" value="AGF77744.1"/>
    <property type="molecule type" value="Genomic_DNA"/>
</dbReference>
<keyword evidence="4 11" id="KW-0808">Transferase</keyword>
<keyword evidence="9 11" id="KW-0460">Magnesium</keyword>
<dbReference type="EC" id="2.7.11.1" evidence="11"/>